<sequence length="56" mass="6320">IPQSNEGKPGSFMDRCHSRLLERLTAEFLHIFDKCPQAEEENESGICPMPSGVYSH</sequence>
<organism evidence="1 2">
    <name type="scientific">Eumeta variegata</name>
    <name type="common">Bagworm moth</name>
    <name type="synonym">Eumeta japonica</name>
    <dbReference type="NCBI Taxonomy" id="151549"/>
    <lineage>
        <taxon>Eukaryota</taxon>
        <taxon>Metazoa</taxon>
        <taxon>Ecdysozoa</taxon>
        <taxon>Arthropoda</taxon>
        <taxon>Hexapoda</taxon>
        <taxon>Insecta</taxon>
        <taxon>Pterygota</taxon>
        <taxon>Neoptera</taxon>
        <taxon>Endopterygota</taxon>
        <taxon>Lepidoptera</taxon>
        <taxon>Glossata</taxon>
        <taxon>Ditrysia</taxon>
        <taxon>Tineoidea</taxon>
        <taxon>Psychidae</taxon>
        <taxon>Oiketicinae</taxon>
        <taxon>Eumeta</taxon>
    </lineage>
</organism>
<proteinExistence type="predicted"/>
<protein>
    <submittedName>
        <fullName evidence="1">Uncharacterized protein</fullName>
    </submittedName>
</protein>
<evidence type="ECO:0000313" key="2">
    <source>
        <dbReference type="Proteomes" id="UP000299102"/>
    </source>
</evidence>
<accession>A0A4C1SNA0</accession>
<name>A0A4C1SNA0_EUMVA</name>
<reference evidence="1 2" key="1">
    <citation type="journal article" date="2019" name="Commun. Biol.">
        <title>The bagworm genome reveals a unique fibroin gene that provides high tensile strength.</title>
        <authorList>
            <person name="Kono N."/>
            <person name="Nakamura H."/>
            <person name="Ohtoshi R."/>
            <person name="Tomita M."/>
            <person name="Numata K."/>
            <person name="Arakawa K."/>
        </authorList>
    </citation>
    <scope>NUCLEOTIDE SEQUENCE [LARGE SCALE GENOMIC DNA]</scope>
</reference>
<keyword evidence="2" id="KW-1185">Reference proteome</keyword>
<dbReference type="AlphaFoldDB" id="A0A4C1SNA0"/>
<dbReference type="Proteomes" id="UP000299102">
    <property type="component" value="Unassembled WGS sequence"/>
</dbReference>
<feature type="non-terminal residue" evidence="1">
    <location>
        <position position="1"/>
    </location>
</feature>
<dbReference type="OrthoDB" id="25002at2759"/>
<comment type="caution">
    <text evidence="1">The sequence shown here is derived from an EMBL/GenBank/DDBJ whole genome shotgun (WGS) entry which is preliminary data.</text>
</comment>
<gene>
    <name evidence="1" type="ORF">EVAR_91918_1</name>
</gene>
<evidence type="ECO:0000313" key="1">
    <source>
        <dbReference type="EMBL" id="GBP03693.1"/>
    </source>
</evidence>
<dbReference type="EMBL" id="BGZK01007379">
    <property type="protein sequence ID" value="GBP03693.1"/>
    <property type="molecule type" value="Genomic_DNA"/>
</dbReference>